<dbReference type="Proteomes" id="UP001470230">
    <property type="component" value="Unassembled WGS sequence"/>
</dbReference>
<dbReference type="PRINTS" id="PR00109">
    <property type="entry name" value="TYRKINASE"/>
</dbReference>
<dbReference type="Pfam" id="PF00069">
    <property type="entry name" value="Pkinase"/>
    <property type="match status" value="1"/>
</dbReference>
<evidence type="ECO:0000259" key="7">
    <source>
        <dbReference type="PROSITE" id="PS50011"/>
    </source>
</evidence>
<evidence type="ECO:0000256" key="2">
    <source>
        <dbReference type="ARBA" id="ARBA00022679"/>
    </source>
</evidence>
<keyword evidence="5" id="KW-0067">ATP-binding</keyword>
<organism evidence="8 9">
    <name type="scientific">Tritrichomonas musculus</name>
    <dbReference type="NCBI Taxonomy" id="1915356"/>
    <lineage>
        <taxon>Eukaryota</taxon>
        <taxon>Metamonada</taxon>
        <taxon>Parabasalia</taxon>
        <taxon>Tritrichomonadida</taxon>
        <taxon>Tritrichomonadidae</taxon>
        <taxon>Tritrichomonas</taxon>
    </lineage>
</organism>
<sequence length="710" mass="82147">MSNLINQQSQYLIDINDYRKEKLINKGGFGSIYLIKNFKTNQQYAAKVIQWSDENDTIQQTVEREIEILINYPHPTIVKFYGYSLSDFDGANNITIIMQLIKQGSLDDLLKNSQKSLAPSDYDNTARQKILIGIACGMMHLHQHRIIHRDLKPGNVLIDSDFHPIITDFGLSKVYEDDQRMNQSKACGTGYYMAPEIFTSRKYNAKVDVYSFGLIMYSVITDCFPYSTDEDKKLPNFQLISKIINENYRPKFNCPIKKSLRHLIERCWAADPNARPTFKDIFEKLAFSKEDSFYDFSDDEDDEEENTENKYFLDDVNLSSISEYVEDITKKVPKDTKGSNNDEDHSSTPSITAQKTSTKKPQHTIDNSLNNQNQKIIEKAEKPTSTIHTNENQKIIEEDPSKVEFSCQKSESAIGILGYLKQKNPNEFDRNYIVSLSTRDPYNLLLPNWDGSFFSGDFGQFYIEFIFKDAIDLIGFEIEGAGRNLMRGYEVFINNDKTSFITIEDDTSMRDNNITRQSFQSNAKKCQVFKLVPKGGNWDRDPKQSKFISLRKIEFFTTDHPKGLVNFWRRSQQNPHLYPIKIDSNRYSTEEVHSLDSTKLILTENKDGEFCDFTFVKGAVSVDGYRLKIKKGKYSLRGWKIVGKTINGEEKVIAEFEGGPKQQVYVSGDDEIQTKEYMKSVRIYRTRPNNDGTLYLEFFHFELFGNYIKL</sequence>
<dbReference type="PANTHER" id="PTHR24345:SF0">
    <property type="entry name" value="CELL CYCLE SERINE_THREONINE-PROTEIN KINASE CDC5_MSD2"/>
    <property type="match status" value="1"/>
</dbReference>
<feature type="region of interest" description="Disordered" evidence="6">
    <location>
        <begin position="330"/>
        <end position="370"/>
    </location>
</feature>
<evidence type="ECO:0000256" key="4">
    <source>
        <dbReference type="ARBA" id="ARBA00022777"/>
    </source>
</evidence>
<evidence type="ECO:0000313" key="8">
    <source>
        <dbReference type="EMBL" id="KAK8853972.1"/>
    </source>
</evidence>
<dbReference type="PROSITE" id="PS00108">
    <property type="entry name" value="PROTEIN_KINASE_ST"/>
    <property type="match status" value="1"/>
</dbReference>
<evidence type="ECO:0000313" key="9">
    <source>
        <dbReference type="Proteomes" id="UP001470230"/>
    </source>
</evidence>
<evidence type="ECO:0000256" key="3">
    <source>
        <dbReference type="ARBA" id="ARBA00022741"/>
    </source>
</evidence>
<protein>
    <recommendedName>
        <fullName evidence="7">Protein kinase domain-containing protein</fullName>
    </recommendedName>
</protein>
<dbReference type="SUPFAM" id="SSF56112">
    <property type="entry name" value="Protein kinase-like (PK-like)"/>
    <property type="match status" value="1"/>
</dbReference>
<evidence type="ECO:0000256" key="5">
    <source>
        <dbReference type="ARBA" id="ARBA00022840"/>
    </source>
</evidence>
<comment type="caution">
    <text evidence="8">The sequence shown here is derived from an EMBL/GenBank/DDBJ whole genome shotgun (WGS) entry which is preliminary data.</text>
</comment>
<reference evidence="8 9" key="1">
    <citation type="submission" date="2024-04" db="EMBL/GenBank/DDBJ databases">
        <title>Tritrichomonas musculus Genome.</title>
        <authorList>
            <person name="Alves-Ferreira E."/>
            <person name="Grigg M."/>
            <person name="Lorenzi H."/>
            <person name="Galac M."/>
        </authorList>
    </citation>
    <scope>NUCLEOTIDE SEQUENCE [LARGE SCALE GENOMIC DNA]</scope>
    <source>
        <strain evidence="8 9">EAF2021</strain>
    </source>
</reference>
<dbReference type="SMART" id="SM00220">
    <property type="entry name" value="S_TKc"/>
    <property type="match status" value="1"/>
</dbReference>
<dbReference type="InterPro" id="IPR001245">
    <property type="entry name" value="Ser-Thr/Tyr_kinase_cat_dom"/>
</dbReference>
<gene>
    <name evidence="8" type="ORF">M9Y10_016521</name>
</gene>
<keyword evidence="1" id="KW-0723">Serine/threonine-protein kinase</keyword>
<keyword evidence="2" id="KW-0808">Transferase</keyword>
<dbReference type="InterPro" id="IPR011009">
    <property type="entry name" value="Kinase-like_dom_sf"/>
</dbReference>
<dbReference type="InterPro" id="IPR000719">
    <property type="entry name" value="Prot_kinase_dom"/>
</dbReference>
<dbReference type="Gene3D" id="1.10.510.10">
    <property type="entry name" value="Transferase(Phosphotransferase) domain 1"/>
    <property type="match status" value="1"/>
</dbReference>
<dbReference type="PROSITE" id="PS50011">
    <property type="entry name" value="PROTEIN_KINASE_DOM"/>
    <property type="match status" value="1"/>
</dbReference>
<keyword evidence="9" id="KW-1185">Reference proteome</keyword>
<dbReference type="InterPro" id="IPR008271">
    <property type="entry name" value="Ser/Thr_kinase_AS"/>
</dbReference>
<dbReference type="PANTHER" id="PTHR24345">
    <property type="entry name" value="SERINE/THREONINE-PROTEIN KINASE PLK"/>
    <property type="match status" value="1"/>
</dbReference>
<dbReference type="CDD" id="cd13999">
    <property type="entry name" value="STKc_MAP3K-like"/>
    <property type="match status" value="1"/>
</dbReference>
<evidence type="ECO:0000256" key="1">
    <source>
        <dbReference type="ARBA" id="ARBA00022527"/>
    </source>
</evidence>
<accession>A0ABR2HWE8</accession>
<evidence type="ECO:0000256" key="6">
    <source>
        <dbReference type="SAM" id="MobiDB-lite"/>
    </source>
</evidence>
<feature type="domain" description="Protein kinase" evidence="7">
    <location>
        <begin position="18"/>
        <end position="294"/>
    </location>
</feature>
<dbReference type="EMBL" id="JAPFFF010000021">
    <property type="protein sequence ID" value="KAK8853972.1"/>
    <property type="molecule type" value="Genomic_DNA"/>
</dbReference>
<feature type="compositionally biased region" description="Basic and acidic residues" evidence="6">
    <location>
        <begin position="330"/>
        <end position="346"/>
    </location>
</feature>
<proteinExistence type="predicted"/>
<keyword evidence="3" id="KW-0547">Nucleotide-binding</keyword>
<name>A0ABR2HWE8_9EUKA</name>
<feature type="compositionally biased region" description="Polar residues" evidence="6">
    <location>
        <begin position="347"/>
        <end position="356"/>
    </location>
</feature>
<keyword evidence="4" id="KW-0418">Kinase</keyword>